<dbReference type="Gene3D" id="2.60.120.620">
    <property type="entry name" value="q2cbj1_9rhob like domain"/>
    <property type="match status" value="1"/>
</dbReference>
<evidence type="ECO:0000256" key="5">
    <source>
        <dbReference type="ARBA" id="ARBA00022964"/>
    </source>
</evidence>
<dbReference type="InterPro" id="IPR045054">
    <property type="entry name" value="P4HA-like"/>
</dbReference>
<keyword evidence="6" id="KW-0560">Oxidoreductase</keyword>
<keyword evidence="11" id="KW-1185">Reference proteome</keyword>
<evidence type="ECO:0000256" key="2">
    <source>
        <dbReference type="ARBA" id="ARBA00022723"/>
    </source>
</evidence>
<dbReference type="GO" id="GO:0005506">
    <property type="term" value="F:iron ion binding"/>
    <property type="evidence" value="ECO:0007669"/>
    <property type="project" value="InterPro"/>
</dbReference>
<organism evidence="10 11">
    <name type="scientific">Aliikangiella marina</name>
    <dbReference type="NCBI Taxonomy" id="1712262"/>
    <lineage>
        <taxon>Bacteria</taxon>
        <taxon>Pseudomonadati</taxon>
        <taxon>Pseudomonadota</taxon>
        <taxon>Gammaproteobacteria</taxon>
        <taxon>Oceanospirillales</taxon>
        <taxon>Pleioneaceae</taxon>
        <taxon>Aliikangiella</taxon>
    </lineage>
</organism>
<evidence type="ECO:0000313" key="10">
    <source>
        <dbReference type="EMBL" id="TQV73597.1"/>
    </source>
</evidence>
<protein>
    <recommendedName>
        <fullName evidence="9">Fe2OG dioxygenase domain-containing protein</fullName>
    </recommendedName>
</protein>
<dbReference type="InterPro" id="IPR005123">
    <property type="entry name" value="Oxoglu/Fe-dep_dioxygenase_dom"/>
</dbReference>
<dbReference type="InterPro" id="IPR006620">
    <property type="entry name" value="Pro_4_hyd_alph"/>
</dbReference>
<dbReference type="OrthoDB" id="269774at2"/>
<evidence type="ECO:0000256" key="8">
    <source>
        <dbReference type="ARBA" id="ARBA00023180"/>
    </source>
</evidence>
<reference evidence="10 11" key="1">
    <citation type="submission" date="2019-06" db="EMBL/GenBank/DDBJ databases">
        <title>Draft genome of Aliikangiella marina GYP-15.</title>
        <authorList>
            <person name="Wang G."/>
        </authorList>
    </citation>
    <scope>NUCLEOTIDE SEQUENCE [LARGE SCALE GENOMIC DNA]</scope>
    <source>
        <strain evidence="10 11">GYP-15</strain>
    </source>
</reference>
<name>A0A545T8Q1_9GAMM</name>
<evidence type="ECO:0000256" key="3">
    <source>
        <dbReference type="ARBA" id="ARBA00022824"/>
    </source>
</evidence>
<keyword evidence="3" id="KW-0256">Endoplasmic reticulum</keyword>
<keyword evidence="4" id="KW-0847">Vitamin C</keyword>
<comment type="caution">
    <text evidence="10">The sequence shown here is derived from an EMBL/GenBank/DDBJ whole genome shotgun (WGS) entry which is preliminary data.</text>
</comment>
<dbReference type="RefSeq" id="WP_142942305.1">
    <property type="nucleotide sequence ID" value="NZ_VIKR01000003.1"/>
</dbReference>
<dbReference type="InterPro" id="IPR011990">
    <property type="entry name" value="TPR-like_helical_dom_sf"/>
</dbReference>
<dbReference type="PANTHER" id="PTHR10869:SF246">
    <property type="entry name" value="TRANSMEMBRANE PROLYL 4-HYDROXYLASE"/>
    <property type="match status" value="1"/>
</dbReference>
<dbReference type="InterPro" id="IPR044862">
    <property type="entry name" value="Pro_4_hyd_alph_FE2OG_OXY"/>
</dbReference>
<dbReference type="Pfam" id="PF13640">
    <property type="entry name" value="2OG-FeII_Oxy_3"/>
    <property type="match status" value="1"/>
</dbReference>
<comment type="cofactor">
    <cofactor evidence="1">
        <name>L-ascorbate</name>
        <dbReference type="ChEBI" id="CHEBI:38290"/>
    </cofactor>
</comment>
<dbReference type="GO" id="GO:0031418">
    <property type="term" value="F:L-ascorbic acid binding"/>
    <property type="evidence" value="ECO:0007669"/>
    <property type="project" value="UniProtKB-KW"/>
</dbReference>
<dbReference type="Proteomes" id="UP000317839">
    <property type="component" value="Unassembled WGS sequence"/>
</dbReference>
<accession>A0A545T8Q1</accession>
<evidence type="ECO:0000313" key="11">
    <source>
        <dbReference type="Proteomes" id="UP000317839"/>
    </source>
</evidence>
<dbReference type="AlphaFoldDB" id="A0A545T8Q1"/>
<dbReference type="EMBL" id="VIKR01000003">
    <property type="protein sequence ID" value="TQV73597.1"/>
    <property type="molecule type" value="Genomic_DNA"/>
</dbReference>
<evidence type="ECO:0000256" key="6">
    <source>
        <dbReference type="ARBA" id="ARBA00023002"/>
    </source>
</evidence>
<dbReference type="SUPFAM" id="SSF81901">
    <property type="entry name" value="HCP-like"/>
    <property type="match status" value="1"/>
</dbReference>
<dbReference type="PROSITE" id="PS51471">
    <property type="entry name" value="FE2OG_OXY"/>
    <property type="match status" value="1"/>
</dbReference>
<dbReference type="GO" id="GO:0051213">
    <property type="term" value="F:dioxygenase activity"/>
    <property type="evidence" value="ECO:0007669"/>
    <property type="project" value="UniProtKB-KW"/>
</dbReference>
<keyword evidence="2" id="KW-0479">Metal-binding</keyword>
<dbReference type="SMART" id="SM00702">
    <property type="entry name" value="P4Hc"/>
    <property type="match status" value="1"/>
</dbReference>
<evidence type="ECO:0000259" key="9">
    <source>
        <dbReference type="PROSITE" id="PS51471"/>
    </source>
</evidence>
<dbReference type="Gene3D" id="1.25.40.10">
    <property type="entry name" value="Tetratricopeptide repeat domain"/>
    <property type="match status" value="1"/>
</dbReference>
<dbReference type="GO" id="GO:0016705">
    <property type="term" value="F:oxidoreductase activity, acting on paired donors, with incorporation or reduction of molecular oxygen"/>
    <property type="evidence" value="ECO:0007669"/>
    <property type="project" value="InterPro"/>
</dbReference>
<keyword evidence="7" id="KW-0408">Iron</keyword>
<feature type="domain" description="Fe2OG dioxygenase" evidence="9">
    <location>
        <begin position="291"/>
        <end position="401"/>
    </location>
</feature>
<keyword evidence="5" id="KW-0223">Dioxygenase</keyword>
<evidence type="ECO:0000256" key="4">
    <source>
        <dbReference type="ARBA" id="ARBA00022896"/>
    </source>
</evidence>
<sequence length="407" mass="45809">MNPPPPQSVIYSQALALLKTPQAEQGYQMLKQLADQGFEPAQLRLGEMFARGQFVPRRADLAKQYLNPLLNQQSLPATLLLSWLAMEELDKKECQRILNHYKPPYHPKLLHLMGLLMISRAPEVALDYFAQGVAQLDLDSSFAYLACGQEFGLQLDNKRAQIAWQKVQASHYPLLQELKVDSWQTIDKTERELQPINLELASQIGPSQVLNHAPIVVLTPNCVTLAERAHLIRLASPSMQRAEVIRTVGHNQGQASNVRTNSSMFLSVKEKDVVAADIEQRVAQACHQPHENGEPFNCLNYQVGQEYQYHFDYFAEELASSQSYLKFGGQRVVTGILFLNHVAQGGETELPKLKIKQSPVPGAVLSFHNVDELGQPDERSLHAGLPVIAGEKWVATRWFRANKRENH</sequence>
<keyword evidence="8" id="KW-0325">Glycoprotein</keyword>
<proteinExistence type="predicted"/>
<evidence type="ECO:0000256" key="1">
    <source>
        <dbReference type="ARBA" id="ARBA00001961"/>
    </source>
</evidence>
<gene>
    <name evidence="10" type="ORF">FLL45_12040</name>
</gene>
<dbReference type="PANTHER" id="PTHR10869">
    <property type="entry name" value="PROLYL 4-HYDROXYLASE ALPHA SUBUNIT"/>
    <property type="match status" value="1"/>
</dbReference>
<evidence type="ECO:0000256" key="7">
    <source>
        <dbReference type="ARBA" id="ARBA00023004"/>
    </source>
</evidence>